<evidence type="ECO:0000313" key="3">
    <source>
        <dbReference type="Proteomes" id="UP001595909"/>
    </source>
</evidence>
<proteinExistence type="predicted"/>
<organism evidence="2 3">
    <name type="scientific">Actinomycetospora chibensis</name>
    <dbReference type="NCBI Taxonomy" id="663606"/>
    <lineage>
        <taxon>Bacteria</taxon>
        <taxon>Bacillati</taxon>
        <taxon>Actinomycetota</taxon>
        <taxon>Actinomycetes</taxon>
        <taxon>Pseudonocardiales</taxon>
        <taxon>Pseudonocardiaceae</taxon>
        <taxon>Actinomycetospora</taxon>
    </lineage>
</organism>
<evidence type="ECO:0000256" key="1">
    <source>
        <dbReference type="SAM" id="MobiDB-lite"/>
    </source>
</evidence>
<feature type="compositionally biased region" description="Low complexity" evidence="1">
    <location>
        <begin position="146"/>
        <end position="158"/>
    </location>
</feature>
<evidence type="ECO:0000313" key="2">
    <source>
        <dbReference type="EMBL" id="MFC4832156.1"/>
    </source>
</evidence>
<dbReference type="EMBL" id="JBHSIM010000013">
    <property type="protein sequence ID" value="MFC4832156.1"/>
    <property type="molecule type" value="Genomic_DNA"/>
</dbReference>
<feature type="region of interest" description="Disordered" evidence="1">
    <location>
        <begin position="145"/>
        <end position="172"/>
    </location>
</feature>
<accession>A0ABV9RD97</accession>
<dbReference type="Proteomes" id="UP001595909">
    <property type="component" value="Unassembled WGS sequence"/>
</dbReference>
<reference evidence="3" key="1">
    <citation type="journal article" date="2019" name="Int. J. Syst. Evol. Microbiol.">
        <title>The Global Catalogue of Microorganisms (GCM) 10K type strain sequencing project: providing services to taxonomists for standard genome sequencing and annotation.</title>
        <authorList>
            <consortium name="The Broad Institute Genomics Platform"/>
            <consortium name="The Broad Institute Genome Sequencing Center for Infectious Disease"/>
            <person name="Wu L."/>
            <person name="Ma J."/>
        </authorList>
    </citation>
    <scope>NUCLEOTIDE SEQUENCE [LARGE SCALE GENOMIC DNA]</scope>
    <source>
        <strain evidence="3">CCUG 50347</strain>
    </source>
</reference>
<dbReference type="RefSeq" id="WP_274189720.1">
    <property type="nucleotide sequence ID" value="NZ_BAABHN010000013.1"/>
</dbReference>
<name>A0ABV9RD97_9PSEU</name>
<feature type="region of interest" description="Disordered" evidence="1">
    <location>
        <begin position="106"/>
        <end position="127"/>
    </location>
</feature>
<comment type="caution">
    <text evidence="2">The sequence shown here is derived from an EMBL/GenBank/DDBJ whole genome shotgun (WGS) entry which is preliminary data.</text>
</comment>
<protein>
    <recommendedName>
        <fullName evidence="4">YokE-like PH domain-containing protein</fullName>
    </recommendedName>
</protein>
<sequence length="172" mass="18770">MHSLPTAVISLVQEQAEVRGLVRDPLPEVTHAVRTDDVVESGRWFGRSRTRRRTVELLLTPDVLVVTDRDPDREGPDPDAQVTFHRVHQLEVTAVDVPEPGLSLLSTPVGSTERSSRHVPSDGGPEVARFHGAVLEAAERSRRVAEVAPSAVPSSRVPSDAESVGSYSRELF</sequence>
<evidence type="ECO:0008006" key="4">
    <source>
        <dbReference type="Google" id="ProtNLM"/>
    </source>
</evidence>
<keyword evidence="3" id="KW-1185">Reference proteome</keyword>
<gene>
    <name evidence="2" type="ORF">ACFPEL_07025</name>
</gene>